<protein>
    <submittedName>
        <fullName evidence="3">Colanic acid biosynthesis glycosyltransferase WcaL</fullName>
    </submittedName>
</protein>
<evidence type="ECO:0000313" key="3">
    <source>
        <dbReference type="EMBL" id="RJK98577.1"/>
    </source>
</evidence>
<dbReference type="PANTHER" id="PTHR12526:SF630">
    <property type="entry name" value="GLYCOSYLTRANSFERASE"/>
    <property type="match status" value="1"/>
</dbReference>
<comment type="caution">
    <text evidence="3">The sequence shown here is derived from an EMBL/GenBank/DDBJ whole genome shotgun (WGS) entry which is preliminary data.</text>
</comment>
<dbReference type="Pfam" id="PF00534">
    <property type="entry name" value="Glycos_transf_1"/>
    <property type="match status" value="1"/>
</dbReference>
<accession>A0A418ZRJ8</accession>
<dbReference type="InterPro" id="IPR028098">
    <property type="entry name" value="Glyco_trans_4-like_N"/>
</dbReference>
<evidence type="ECO:0000313" key="4">
    <source>
        <dbReference type="Proteomes" id="UP000285530"/>
    </source>
</evidence>
<dbReference type="Pfam" id="PF13579">
    <property type="entry name" value="Glyco_trans_4_4"/>
    <property type="match status" value="1"/>
</dbReference>
<dbReference type="InterPro" id="IPR001296">
    <property type="entry name" value="Glyco_trans_1"/>
</dbReference>
<sequence length="397" mass="43893">MTRTLGYLVPEFPGQTHAFFWRELNAIEDMGVKVQLYSTRKPPDGSCPHGFADPAIRRTHYLFPPALNVDMIKGAHPRRLARAFAYLLALRDISVRERMKVAALLPSAWSLVSHAKRHKVSHVHIHSCANAAHLGALAHILGDLPYSLTLHGDLPVYGKSHPSKMRQARFVSAVTRPLAQQIKAISPETQAPVIWMGVDCTRFAPVHGVRSRNGRFTLTTVARLNHNKGHRFVLRAMAKLRNRGIMLHYRIAGSGPEESHIKAEIAALDLQDQVTLLGSVAEDGVLNLLQTTDALALTSIRQGEAAPVTVMEAMSCGVPVICSIIGGTTDMISDGDDGFLVEQENVDQIADRIERLMNDPEMAERMGQSARETALRSFDHRKNAEKLVEQIFQAHLS</sequence>
<dbReference type="GO" id="GO:0016757">
    <property type="term" value="F:glycosyltransferase activity"/>
    <property type="evidence" value="ECO:0007669"/>
    <property type="project" value="InterPro"/>
</dbReference>
<dbReference type="OrthoDB" id="9790710at2"/>
<feature type="domain" description="Glycosyltransferase subfamily 4-like N-terminal" evidence="2">
    <location>
        <begin position="25"/>
        <end position="206"/>
    </location>
</feature>
<proteinExistence type="predicted"/>
<keyword evidence="3" id="KW-0808">Transferase</keyword>
<dbReference type="PANTHER" id="PTHR12526">
    <property type="entry name" value="GLYCOSYLTRANSFERASE"/>
    <property type="match status" value="1"/>
</dbReference>
<evidence type="ECO:0000259" key="2">
    <source>
        <dbReference type="Pfam" id="PF13579"/>
    </source>
</evidence>
<evidence type="ECO:0000259" key="1">
    <source>
        <dbReference type="Pfam" id="PF00534"/>
    </source>
</evidence>
<feature type="domain" description="Glycosyl transferase family 1" evidence="1">
    <location>
        <begin position="212"/>
        <end position="372"/>
    </location>
</feature>
<dbReference type="AlphaFoldDB" id="A0A418ZRJ8"/>
<dbReference type="RefSeq" id="WP_119887483.1">
    <property type="nucleotide sequence ID" value="NZ_QZEV01000117.1"/>
</dbReference>
<dbReference type="Gene3D" id="3.40.50.2000">
    <property type="entry name" value="Glycogen Phosphorylase B"/>
    <property type="match status" value="2"/>
</dbReference>
<name>A0A418ZRJ8_9RHOB</name>
<dbReference type="EMBL" id="QZEV01000117">
    <property type="protein sequence ID" value="RJK98577.1"/>
    <property type="molecule type" value="Genomic_DNA"/>
</dbReference>
<dbReference type="NCBIfam" id="NF041876">
    <property type="entry name" value="EPS_EpsE"/>
    <property type="match status" value="1"/>
</dbReference>
<keyword evidence="4" id="KW-1185">Reference proteome</keyword>
<dbReference type="SUPFAM" id="SSF53756">
    <property type="entry name" value="UDP-Glycosyltransferase/glycogen phosphorylase"/>
    <property type="match status" value="1"/>
</dbReference>
<organism evidence="3 4">
    <name type="scientific">Paracoccus aestuarii</name>
    <dbReference type="NCBI Taxonomy" id="453842"/>
    <lineage>
        <taxon>Bacteria</taxon>
        <taxon>Pseudomonadati</taxon>
        <taxon>Pseudomonadota</taxon>
        <taxon>Alphaproteobacteria</taxon>
        <taxon>Rhodobacterales</taxon>
        <taxon>Paracoccaceae</taxon>
        <taxon>Paracoccus</taxon>
    </lineage>
</organism>
<reference evidence="3 4" key="1">
    <citation type="submission" date="2018-09" db="EMBL/GenBank/DDBJ databases">
        <title>Paracoccus onubensis nov. sp. a moderate halophilic bacterium isolated from Gruta de las Maravillas (Aracena, Spain).</title>
        <authorList>
            <person name="Jurado V."/>
            <person name="Gutierrez-Patricio S."/>
            <person name="Gonzalez-Pimentel J.L."/>
            <person name="Laiz L."/>
            <person name="Saiz-Jimenez C."/>
        </authorList>
    </citation>
    <scope>NUCLEOTIDE SEQUENCE [LARGE SCALE GENOMIC DNA]</scope>
    <source>
        <strain evidence="3 4">DSM 19484</strain>
    </source>
</reference>
<dbReference type="Proteomes" id="UP000285530">
    <property type="component" value="Unassembled WGS sequence"/>
</dbReference>
<gene>
    <name evidence="3" type="ORF">D3P06_15935</name>
</gene>